<name>A0ABP4S9Y1_9ACTN</name>
<feature type="compositionally biased region" description="Low complexity" evidence="1">
    <location>
        <begin position="19"/>
        <end position="34"/>
    </location>
</feature>
<evidence type="ECO:0008006" key="4">
    <source>
        <dbReference type="Google" id="ProtNLM"/>
    </source>
</evidence>
<keyword evidence="3" id="KW-1185">Reference proteome</keyword>
<evidence type="ECO:0000313" key="3">
    <source>
        <dbReference type="Proteomes" id="UP001500064"/>
    </source>
</evidence>
<feature type="compositionally biased region" description="Basic and acidic residues" evidence="1">
    <location>
        <begin position="1"/>
        <end position="15"/>
    </location>
</feature>
<feature type="region of interest" description="Disordered" evidence="1">
    <location>
        <begin position="1"/>
        <end position="36"/>
    </location>
</feature>
<reference evidence="3" key="1">
    <citation type="journal article" date="2019" name="Int. J. Syst. Evol. Microbiol.">
        <title>The Global Catalogue of Microorganisms (GCM) 10K type strain sequencing project: providing services to taxonomists for standard genome sequencing and annotation.</title>
        <authorList>
            <consortium name="The Broad Institute Genomics Platform"/>
            <consortium name="The Broad Institute Genome Sequencing Center for Infectious Disease"/>
            <person name="Wu L."/>
            <person name="Ma J."/>
        </authorList>
    </citation>
    <scope>NUCLEOTIDE SEQUENCE [LARGE SCALE GENOMIC DNA]</scope>
    <source>
        <strain evidence="3">JCM 13929</strain>
    </source>
</reference>
<gene>
    <name evidence="2" type="ORF">GCM10009733_078900</name>
</gene>
<dbReference type="Proteomes" id="UP001500064">
    <property type="component" value="Unassembled WGS sequence"/>
</dbReference>
<sequence length="226" mass="23778">MPDHDPERPGPDPRRQVPGRDPGQGPDPRLGDGLAPRLIDDLEHGADGPGPARSLVEAYVYLDLVAPGGSEQAAVADGSEGWLVRAGGVEVLVPYEAEETARQAEATFGTGLSALLDPGQWVLIASTYASRALEGGLLLAEDPSDPEGLDTVAADWSFAADAIAEALKFVPEGDAGADGPDLASFWTEMGRSARDAAPGRFTRAKLESDLAFYRQSLADLHRLHAD</sequence>
<protein>
    <recommendedName>
        <fullName evidence="4">SUKH-4 immunity protein of toxin-antitoxin system</fullName>
    </recommendedName>
</protein>
<organism evidence="2 3">
    <name type="scientific">Nonomuraea maheshkhaliensis</name>
    <dbReference type="NCBI Taxonomy" id="419590"/>
    <lineage>
        <taxon>Bacteria</taxon>
        <taxon>Bacillati</taxon>
        <taxon>Actinomycetota</taxon>
        <taxon>Actinomycetes</taxon>
        <taxon>Streptosporangiales</taxon>
        <taxon>Streptosporangiaceae</taxon>
        <taxon>Nonomuraea</taxon>
    </lineage>
</organism>
<evidence type="ECO:0000313" key="2">
    <source>
        <dbReference type="EMBL" id="GAA1669748.1"/>
    </source>
</evidence>
<accession>A0ABP4S9Y1</accession>
<dbReference type="EMBL" id="BAAAMU010000085">
    <property type="protein sequence ID" value="GAA1669748.1"/>
    <property type="molecule type" value="Genomic_DNA"/>
</dbReference>
<proteinExistence type="predicted"/>
<comment type="caution">
    <text evidence="2">The sequence shown here is derived from an EMBL/GenBank/DDBJ whole genome shotgun (WGS) entry which is preliminary data.</text>
</comment>
<evidence type="ECO:0000256" key="1">
    <source>
        <dbReference type="SAM" id="MobiDB-lite"/>
    </source>
</evidence>